<reference evidence="1" key="1">
    <citation type="submission" date="2014-11" db="EMBL/GenBank/DDBJ databases">
        <authorList>
            <person name="Amaro Gonzalez C."/>
        </authorList>
    </citation>
    <scope>NUCLEOTIDE SEQUENCE</scope>
</reference>
<accession>A0A0E9U8U2</accession>
<name>A0A0E9U8U2_ANGAN</name>
<dbReference type="AlphaFoldDB" id="A0A0E9U8U2"/>
<organism evidence="1">
    <name type="scientific">Anguilla anguilla</name>
    <name type="common">European freshwater eel</name>
    <name type="synonym">Muraena anguilla</name>
    <dbReference type="NCBI Taxonomy" id="7936"/>
    <lineage>
        <taxon>Eukaryota</taxon>
        <taxon>Metazoa</taxon>
        <taxon>Chordata</taxon>
        <taxon>Craniata</taxon>
        <taxon>Vertebrata</taxon>
        <taxon>Euteleostomi</taxon>
        <taxon>Actinopterygii</taxon>
        <taxon>Neopterygii</taxon>
        <taxon>Teleostei</taxon>
        <taxon>Anguilliformes</taxon>
        <taxon>Anguillidae</taxon>
        <taxon>Anguilla</taxon>
    </lineage>
</organism>
<reference evidence="1" key="2">
    <citation type="journal article" date="2015" name="Fish Shellfish Immunol.">
        <title>Early steps in the European eel (Anguilla anguilla)-Vibrio vulnificus interaction in the gills: Role of the RtxA13 toxin.</title>
        <authorList>
            <person name="Callol A."/>
            <person name="Pajuelo D."/>
            <person name="Ebbesson L."/>
            <person name="Teles M."/>
            <person name="MacKenzie S."/>
            <person name="Amaro C."/>
        </authorList>
    </citation>
    <scope>NUCLEOTIDE SEQUENCE</scope>
</reference>
<proteinExistence type="predicted"/>
<protein>
    <submittedName>
        <fullName evidence="1">Uncharacterized protein</fullName>
    </submittedName>
</protein>
<dbReference type="EMBL" id="GBXM01046410">
    <property type="protein sequence ID" value="JAH62167.1"/>
    <property type="molecule type" value="Transcribed_RNA"/>
</dbReference>
<sequence length="24" mass="2530">MSSLALLVAVPISPQVTVLFQCGR</sequence>
<evidence type="ECO:0000313" key="1">
    <source>
        <dbReference type="EMBL" id="JAH62167.1"/>
    </source>
</evidence>